<feature type="compositionally biased region" description="Basic and acidic residues" evidence="1">
    <location>
        <begin position="17"/>
        <end position="26"/>
    </location>
</feature>
<dbReference type="Proteomes" id="UP001352263">
    <property type="component" value="Unassembled WGS sequence"/>
</dbReference>
<comment type="caution">
    <text evidence="2">The sequence shown here is derived from an EMBL/GenBank/DDBJ whole genome shotgun (WGS) entry which is preliminary data.</text>
</comment>
<evidence type="ECO:0000313" key="3">
    <source>
        <dbReference type="Proteomes" id="UP001352263"/>
    </source>
</evidence>
<reference evidence="2 3" key="1">
    <citation type="submission" date="2023-10" db="EMBL/GenBank/DDBJ databases">
        <title>Noviherbaspirillum sp. CPCC 100848 genome assembly.</title>
        <authorList>
            <person name="Li X.Y."/>
            <person name="Fang X.M."/>
        </authorList>
    </citation>
    <scope>NUCLEOTIDE SEQUENCE [LARGE SCALE GENOMIC DNA]</scope>
    <source>
        <strain evidence="2 3">CPCC 100848</strain>
    </source>
</reference>
<sequence length="42" mass="4753">MSNPPSLTERQTSHIVRRGERSKGTLDPEPIEYETLALRSVT</sequence>
<accession>A0ABU6J305</accession>
<organism evidence="2 3">
    <name type="scientific">Noviherbaspirillum album</name>
    <dbReference type="NCBI Taxonomy" id="3080276"/>
    <lineage>
        <taxon>Bacteria</taxon>
        <taxon>Pseudomonadati</taxon>
        <taxon>Pseudomonadota</taxon>
        <taxon>Betaproteobacteria</taxon>
        <taxon>Burkholderiales</taxon>
        <taxon>Oxalobacteraceae</taxon>
        <taxon>Noviherbaspirillum</taxon>
    </lineage>
</organism>
<feature type="compositionally biased region" description="Polar residues" evidence="1">
    <location>
        <begin position="1"/>
        <end position="14"/>
    </location>
</feature>
<protein>
    <submittedName>
        <fullName evidence="2">Uncharacterized protein</fullName>
    </submittedName>
</protein>
<name>A0ABU6J305_9BURK</name>
<evidence type="ECO:0000256" key="1">
    <source>
        <dbReference type="SAM" id="MobiDB-lite"/>
    </source>
</evidence>
<feature type="region of interest" description="Disordered" evidence="1">
    <location>
        <begin position="1"/>
        <end position="42"/>
    </location>
</feature>
<evidence type="ECO:0000313" key="2">
    <source>
        <dbReference type="EMBL" id="MEC4717915.1"/>
    </source>
</evidence>
<dbReference type="RefSeq" id="WP_326504660.1">
    <property type="nucleotide sequence ID" value="NZ_JAWIIV010000001.1"/>
</dbReference>
<gene>
    <name evidence="2" type="ORF">RY831_02020</name>
</gene>
<keyword evidence="3" id="KW-1185">Reference proteome</keyword>
<dbReference type="EMBL" id="JAWIIV010000001">
    <property type="protein sequence ID" value="MEC4717915.1"/>
    <property type="molecule type" value="Genomic_DNA"/>
</dbReference>
<proteinExistence type="predicted"/>